<name>A0ABR2STW5_9ROSI</name>
<evidence type="ECO:0000313" key="4">
    <source>
        <dbReference type="Proteomes" id="UP001396334"/>
    </source>
</evidence>
<proteinExistence type="predicted"/>
<feature type="signal peptide" evidence="2">
    <location>
        <begin position="1"/>
        <end position="21"/>
    </location>
</feature>
<dbReference type="EMBL" id="JBBPBN010000011">
    <property type="protein sequence ID" value="KAK9028705.1"/>
    <property type="molecule type" value="Genomic_DNA"/>
</dbReference>
<evidence type="ECO:0000256" key="2">
    <source>
        <dbReference type="SAM" id="SignalP"/>
    </source>
</evidence>
<organism evidence="3 4">
    <name type="scientific">Hibiscus sabdariffa</name>
    <name type="common">roselle</name>
    <dbReference type="NCBI Taxonomy" id="183260"/>
    <lineage>
        <taxon>Eukaryota</taxon>
        <taxon>Viridiplantae</taxon>
        <taxon>Streptophyta</taxon>
        <taxon>Embryophyta</taxon>
        <taxon>Tracheophyta</taxon>
        <taxon>Spermatophyta</taxon>
        <taxon>Magnoliopsida</taxon>
        <taxon>eudicotyledons</taxon>
        <taxon>Gunneridae</taxon>
        <taxon>Pentapetalae</taxon>
        <taxon>rosids</taxon>
        <taxon>malvids</taxon>
        <taxon>Malvales</taxon>
        <taxon>Malvaceae</taxon>
        <taxon>Malvoideae</taxon>
        <taxon>Hibiscus</taxon>
    </lineage>
</organism>
<reference evidence="3 4" key="1">
    <citation type="journal article" date="2024" name="G3 (Bethesda)">
        <title>Genome assembly of Hibiscus sabdariffa L. provides insights into metabolisms of medicinal natural products.</title>
        <authorList>
            <person name="Kim T."/>
        </authorList>
    </citation>
    <scope>NUCLEOTIDE SEQUENCE [LARGE SCALE GENOMIC DNA]</scope>
    <source>
        <strain evidence="3">TK-2024</strain>
        <tissue evidence="3">Old leaves</tissue>
    </source>
</reference>
<gene>
    <name evidence="3" type="ORF">V6N11_025854</name>
</gene>
<comment type="caution">
    <text evidence="3">The sequence shown here is derived from an EMBL/GenBank/DDBJ whole genome shotgun (WGS) entry which is preliminary data.</text>
</comment>
<keyword evidence="4" id="KW-1185">Reference proteome</keyword>
<feature type="region of interest" description="Disordered" evidence="1">
    <location>
        <begin position="23"/>
        <end position="42"/>
    </location>
</feature>
<sequence length="82" mass="8444">MKSVPLVLVLLVLLVSTAVDGRPLRSSTTTKHNAGIKPGGADDAARVPTLAVSANNSRSTGHLFRSLVYKLASGPSKKGPGH</sequence>
<evidence type="ECO:0000256" key="1">
    <source>
        <dbReference type="SAM" id="MobiDB-lite"/>
    </source>
</evidence>
<dbReference type="Proteomes" id="UP001396334">
    <property type="component" value="Unassembled WGS sequence"/>
</dbReference>
<keyword evidence="2" id="KW-0732">Signal</keyword>
<accession>A0ABR2STW5</accession>
<evidence type="ECO:0000313" key="3">
    <source>
        <dbReference type="EMBL" id="KAK9028705.1"/>
    </source>
</evidence>
<protein>
    <submittedName>
        <fullName evidence="3">Uncharacterized protein</fullName>
    </submittedName>
</protein>
<feature type="chain" id="PRO_5046655644" evidence="2">
    <location>
        <begin position="22"/>
        <end position="82"/>
    </location>
</feature>